<evidence type="ECO:0000256" key="5">
    <source>
        <dbReference type="SAM" id="MobiDB-lite"/>
    </source>
</evidence>
<dbReference type="CDD" id="cd18919">
    <property type="entry name" value="bHLH_AtBPE_like"/>
    <property type="match status" value="1"/>
</dbReference>
<dbReference type="GeneID" id="107407281"/>
<feature type="region of interest" description="Disordered" evidence="5">
    <location>
        <begin position="145"/>
        <end position="164"/>
    </location>
</feature>
<dbReference type="SMART" id="SM00353">
    <property type="entry name" value="HLH"/>
    <property type="match status" value="1"/>
</dbReference>
<dbReference type="InterPro" id="IPR024097">
    <property type="entry name" value="bHLH_ZIP_TF"/>
</dbReference>
<keyword evidence="3" id="KW-0804">Transcription</keyword>
<dbReference type="RefSeq" id="XP_048333750.2">
    <property type="nucleotide sequence ID" value="XM_048477793.2"/>
</dbReference>
<feature type="compositionally biased region" description="Basic and acidic residues" evidence="5">
    <location>
        <begin position="366"/>
        <end position="382"/>
    </location>
</feature>
<evidence type="ECO:0000256" key="4">
    <source>
        <dbReference type="ARBA" id="ARBA00023242"/>
    </source>
</evidence>
<keyword evidence="7" id="KW-1185">Reference proteome</keyword>
<comment type="subcellular location">
    <subcellularLocation>
        <location evidence="1">Nucleus</location>
    </subcellularLocation>
</comment>
<feature type="region of interest" description="Disordered" evidence="5">
    <location>
        <begin position="216"/>
        <end position="396"/>
    </location>
</feature>
<dbReference type="Pfam" id="PF00010">
    <property type="entry name" value="HLH"/>
    <property type="match status" value="1"/>
</dbReference>
<feature type="compositionally biased region" description="Low complexity" evidence="5">
    <location>
        <begin position="146"/>
        <end position="164"/>
    </location>
</feature>
<dbReference type="InterPro" id="IPR036638">
    <property type="entry name" value="HLH_DNA-bd_sf"/>
</dbReference>
<gene>
    <name evidence="8" type="primary">LOC107407281</name>
</gene>
<keyword evidence="2" id="KW-0805">Transcription regulation</keyword>
<sequence>MNESSKLAQPTWNSSCFGMDFQNNDMNSTSVQLPSCFFNPNWENSMDQSDPFESALSSIVSSPAASNATAAISGGNNVGGDCVMIRELIGRLGSICNSGEISPQSCINNNNSNSTNNSCYGTPLNSPPKLNLSMVDPQIRVNLPIPGGTHLPPSSSSSSHHTSLVAPFSADPGFAERAARFSSFGSKNFGGLNGQLLGLNETELPFRSILRVESGKLSRASSSNPLSVAGSQMGVQESNKSSPLEGNSAPDKKFNRLSRSSTPENAEFGDSREGSSVSEQIPSGELSVKGETDANTRKRKSIPRGKTKETPLSPSAKGSKVAAGNDESNAKRSKTEEASGNAKDAAKTKAEANGGSKAAGDGNQKQTKDNSKPPEPPKDYIHVRARRGQATDSHSLAERVRREKISERMKFLQDLVPGCNKVTGKAVMLDEIINYVQSLQRQVEFLSMKLATVNPRSDLNMEALLSKDIFQSRGSLSQNPLYPLDSSVPAFPYGFNPTQMPPLHSNMSNGTEPQFPLNNLNSALHRNSSMQLPAIDGFGEAAQQVPTIFEDDLQSVVQMGFGQIQQQSFHGMQNIHEKIQYLKSESEKLNDFFSSNES</sequence>
<dbReference type="PROSITE" id="PS50888">
    <property type="entry name" value="BHLH"/>
    <property type="match status" value="1"/>
</dbReference>
<evidence type="ECO:0000256" key="1">
    <source>
        <dbReference type="ARBA" id="ARBA00004123"/>
    </source>
</evidence>
<protein>
    <submittedName>
        <fullName evidence="8">Transcription factor bHLH78 isoform X1</fullName>
    </submittedName>
</protein>
<proteinExistence type="predicted"/>
<dbReference type="PANTHER" id="PTHR12565:SF444">
    <property type="entry name" value="TRANSCRIPTION FACTOR BHLH62-RELATED"/>
    <property type="match status" value="1"/>
</dbReference>
<name>A0ABM3IR02_ZIZJJ</name>
<feature type="compositionally biased region" description="Basic and acidic residues" evidence="5">
    <location>
        <begin position="328"/>
        <end position="337"/>
    </location>
</feature>
<evidence type="ECO:0000259" key="6">
    <source>
        <dbReference type="PROSITE" id="PS50888"/>
    </source>
</evidence>
<evidence type="ECO:0000256" key="2">
    <source>
        <dbReference type="ARBA" id="ARBA00023015"/>
    </source>
</evidence>
<evidence type="ECO:0000313" key="7">
    <source>
        <dbReference type="Proteomes" id="UP001652623"/>
    </source>
</evidence>
<evidence type="ECO:0000313" key="8">
    <source>
        <dbReference type="RefSeq" id="XP_048333750.2"/>
    </source>
</evidence>
<dbReference type="Gene3D" id="4.10.280.10">
    <property type="entry name" value="Helix-loop-helix DNA-binding domain"/>
    <property type="match status" value="1"/>
</dbReference>
<keyword evidence="4" id="KW-0539">Nucleus</keyword>
<feature type="domain" description="BHLH" evidence="6">
    <location>
        <begin position="389"/>
        <end position="439"/>
    </location>
</feature>
<reference evidence="8" key="1">
    <citation type="submission" date="2025-08" db="UniProtKB">
        <authorList>
            <consortium name="RefSeq"/>
        </authorList>
    </citation>
    <scope>IDENTIFICATION</scope>
    <source>
        <tissue evidence="8">Seedling</tissue>
    </source>
</reference>
<organism evidence="7 8">
    <name type="scientific">Ziziphus jujuba</name>
    <name type="common">Chinese jujube</name>
    <name type="synonym">Ziziphus sativa</name>
    <dbReference type="NCBI Taxonomy" id="326968"/>
    <lineage>
        <taxon>Eukaryota</taxon>
        <taxon>Viridiplantae</taxon>
        <taxon>Streptophyta</taxon>
        <taxon>Embryophyta</taxon>
        <taxon>Tracheophyta</taxon>
        <taxon>Spermatophyta</taxon>
        <taxon>Magnoliopsida</taxon>
        <taxon>eudicotyledons</taxon>
        <taxon>Gunneridae</taxon>
        <taxon>Pentapetalae</taxon>
        <taxon>rosids</taxon>
        <taxon>fabids</taxon>
        <taxon>Rosales</taxon>
        <taxon>Rhamnaceae</taxon>
        <taxon>Paliureae</taxon>
        <taxon>Ziziphus</taxon>
    </lineage>
</organism>
<feature type="compositionally biased region" description="Polar residues" evidence="5">
    <location>
        <begin position="219"/>
        <end position="245"/>
    </location>
</feature>
<dbReference type="Proteomes" id="UP001652623">
    <property type="component" value="Chromosome 3"/>
</dbReference>
<dbReference type="PANTHER" id="PTHR12565">
    <property type="entry name" value="STEROL REGULATORY ELEMENT-BINDING PROTEIN"/>
    <property type="match status" value="1"/>
</dbReference>
<dbReference type="SUPFAM" id="SSF47459">
    <property type="entry name" value="HLH, helix-loop-helix DNA-binding domain"/>
    <property type="match status" value="1"/>
</dbReference>
<accession>A0ABM3IR02</accession>
<evidence type="ECO:0000256" key="3">
    <source>
        <dbReference type="ARBA" id="ARBA00023163"/>
    </source>
</evidence>
<dbReference type="InterPro" id="IPR011598">
    <property type="entry name" value="bHLH_dom"/>
</dbReference>